<dbReference type="Gene3D" id="3.40.430.10">
    <property type="entry name" value="Dihydrofolate Reductase, subunit A"/>
    <property type="match status" value="1"/>
</dbReference>
<dbReference type="InterPro" id="IPR002734">
    <property type="entry name" value="RibDG_C"/>
</dbReference>
<reference evidence="2 3" key="1">
    <citation type="journal article" date="2019" name="Int. J. Syst. Evol. Microbiol.">
        <title>The Global Catalogue of Microorganisms (GCM) 10K type strain sequencing project: providing services to taxonomists for standard genome sequencing and annotation.</title>
        <authorList>
            <consortium name="The Broad Institute Genomics Platform"/>
            <consortium name="The Broad Institute Genome Sequencing Center for Infectious Disease"/>
            <person name="Wu L."/>
            <person name="Ma J."/>
        </authorList>
    </citation>
    <scope>NUCLEOTIDE SEQUENCE [LARGE SCALE GENOMIC DNA]</scope>
    <source>
        <strain evidence="2 3">LMG 29247</strain>
    </source>
</reference>
<evidence type="ECO:0000259" key="1">
    <source>
        <dbReference type="Pfam" id="PF01872"/>
    </source>
</evidence>
<evidence type="ECO:0000313" key="3">
    <source>
        <dbReference type="Proteomes" id="UP001596383"/>
    </source>
</evidence>
<dbReference type="PANTHER" id="PTHR38011:SF12">
    <property type="entry name" value="BIFUNCTIONAL DEAMINASE-REDUCTASE DOMAIN PROTEIN"/>
    <property type="match status" value="1"/>
</dbReference>
<feature type="domain" description="Bacterial bifunctional deaminase-reductase C-terminal" evidence="1">
    <location>
        <begin position="4"/>
        <end position="191"/>
    </location>
</feature>
<comment type="caution">
    <text evidence="2">The sequence shown here is derived from an EMBL/GenBank/DDBJ whole genome shotgun (WGS) entry which is preliminary data.</text>
</comment>
<keyword evidence="3" id="KW-1185">Reference proteome</keyword>
<dbReference type="PANTHER" id="PTHR38011">
    <property type="entry name" value="DIHYDROFOLATE REDUCTASE FAMILY PROTEIN (AFU_ORTHOLOGUE AFUA_8G06820)"/>
    <property type="match status" value="1"/>
</dbReference>
<proteinExistence type="predicted"/>
<protein>
    <submittedName>
        <fullName evidence="2">Dihydrofolate reductase family protein</fullName>
    </submittedName>
</protein>
<dbReference type="Proteomes" id="UP001596383">
    <property type="component" value="Unassembled WGS sequence"/>
</dbReference>
<dbReference type="InterPro" id="IPR050765">
    <property type="entry name" value="Riboflavin_Biosynth_HTPR"/>
</dbReference>
<dbReference type="InterPro" id="IPR024072">
    <property type="entry name" value="DHFR-like_dom_sf"/>
</dbReference>
<gene>
    <name evidence="2" type="ORF">ACFQE6_01890</name>
</gene>
<dbReference type="SUPFAM" id="SSF53597">
    <property type="entry name" value="Dihydrofolate reductase-like"/>
    <property type="match status" value="1"/>
</dbReference>
<accession>A0ABD5SFR1</accession>
<evidence type="ECO:0000313" key="2">
    <source>
        <dbReference type="EMBL" id="MFC6763854.1"/>
    </source>
</evidence>
<dbReference type="EMBL" id="JBHSWV010000022">
    <property type="protein sequence ID" value="MFC6763854.1"/>
    <property type="molecule type" value="Genomic_DNA"/>
</dbReference>
<dbReference type="AlphaFoldDB" id="A0ABD5SFR1"/>
<dbReference type="Pfam" id="PF01872">
    <property type="entry name" value="RibD_C"/>
    <property type="match status" value="1"/>
</dbReference>
<name>A0ABD5SFR1_9EURY</name>
<dbReference type="RefSeq" id="WP_273736954.1">
    <property type="nucleotide sequence ID" value="NZ_JAQIVI010000022.1"/>
</dbReference>
<organism evidence="2 3">
    <name type="scientific">Natrinema soli</name>
    <dbReference type="NCBI Taxonomy" id="1930624"/>
    <lineage>
        <taxon>Archaea</taxon>
        <taxon>Methanobacteriati</taxon>
        <taxon>Methanobacteriota</taxon>
        <taxon>Stenosarchaea group</taxon>
        <taxon>Halobacteria</taxon>
        <taxon>Halobacteriales</taxon>
        <taxon>Natrialbaceae</taxon>
        <taxon>Natrinema</taxon>
    </lineage>
</organism>
<sequence>MSRVTANISTSLDGFVCGPNDSRENPLGDGGERLHEWVYDLASWRGIHGIDGGETSRDDEIFAASIENVGAVVMGRRMFDNDSGPWGEDPYDGHWGENPPFGVPVFVLTHHAREPLELEGGTTFTFVTDGIESAVESAKEAAGDADVSVAGGGSTIQQTVEAGLLDELEIHLVPVLLGDGVRLFGRSDVGGIDLERTRMVESPDVTHVRFRVRA</sequence>